<dbReference type="InterPro" id="IPR051064">
    <property type="entry name" value="SEC14/CRAL-TRIO_domain"/>
</dbReference>
<dbReference type="Pfam" id="PF00650">
    <property type="entry name" value="CRAL_TRIO"/>
    <property type="match status" value="1"/>
</dbReference>
<sequence>MGKAKEANGAVGAEHSIKQLKECISDFISESDLYSDDFYLLRWLRAGSMDVTRAAKLLRNAAKWRKSYELESLLEENFPQDWLETMPIYVDAMSVDGVVVATAEAGAIDFRQIVEEKGKETAVRLMAQAFAQSEKVILERNKINFQDQPLNEHSIQGATLIVDFNNFSARQIQSFRSIQATIDVCKILVNYFPDLGSKFICINCNSVSMVILKILRSIIEGPHFKFEIYGSDENEWKPSILPQIPANQLRRPFGGTRDDGETIKRDRLVNPNNFLSVK</sequence>
<organism evidence="2 3">
    <name type="scientific">Allacma fusca</name>
    <dbReference type="NCBI Taxonomy" id="39272"/>
    <lineage>
        <taxon>Eukaryota</taxon>
        <taxon>Metazoa</taxon>
        <taxon>Ecdysozoa</taxon>
        <taxon>Arthropoda</taxon>
        <taxon>Hexapoda</taxon>
        <taxon>Collembola</taxon>
        <taxon>Symphypleona</taxon>
        <taxon>Sminthuridae</taxon>
        <taxon>Allacma</taxon>
    </lineage>
</organism>
<evidence type="ECO:0000259" key="1">
    <source>
        <dbReference type="PROSITE" id="PS50191"/>
    </source>
</evidence>
<dbReference type="PANTHER" id="PTHR23324:SF83">
    <property type="entry name" value="SEC14-LIKE PROTEIN 2"/>
    <property type="match status" value="1"/>
</dbReference>
<dbReference type="OrthoDB" id="6682367at2759"/>
<dbReference type="EMBL" id="CAJVCH010037182">
    <property type="protein sequence ID" value="CAG7716264.1"/>
    <property type="molecule type" value="Genomic_DNA"/>
</dbReference>
<dbReference type="CDD" id="cd00170">
    <property type="entry name" value="SEC14"/>
    <property type="match status" value="1"/>
</dbReference>
<dbReference type="PANTHER" id="PTHR23324">
    <property type="entry name" value="SEC14 RELATED PROTEIN"/>
    <property type="match status" value="1"/>
</dbReference>
<proteinExistence type="predicted"/>
<comment type="caution">
    <text evidence="2">The sequence shown here is derived from an EMBL/GenBank/DDBJ whole genome shotgun (WGS) entry which is preliminary data.</text>
</comment>
<reference evidence="2" key="1">
    <citation type="submission" date="2021-06" db="EMBL/GenBank/DDBJ databases">
        <authorList>
            <person name="Hodson N. C."/>
            <person name="Mongue J. A."/>
            <person name="Jaron S. K."/>
        </authorList>
    </citation>
    <scope>NUCLEOTIDE SEQUENCE</scope>
</reference>
<name>A0A8J2JL17_9HEXA</name>
<dbReference type="Proteomes" id="UP000708208">
    <property type="component" value="Unassembled WGS sequence"/>
</dbReference>
<accession>A0A8J2JL17</accession>
<feature type="domain" description="CRAL-TRIO" evidence="1">
    <location>
        <begin position="70"/>
        <end position="261"/>
    </location>
</feature>
<keyword evidence="3" id="KW-1185">Reference proteome</keyword>
<evidence type="ECO:0000313" key="3">
    <source>
        <dbReference type="Proteomes" id="UP000708208"/>
    </source>
</evidence>
<dbReference type="InterPro" id="IPR001251">
    <property type="entry name" value="CRAL-TRIO_dom"/>
</dbReference>
<dbReference type="PROSITE" id="PS50191">
    <property type="entry name" value="CRAL_TRIO"/>
    <property type="match status" value="1"/>
</dbReference>
<dbReference type="GO" id="GO:0005737">
    <property type="term" value="C:cytoplasm"/>
    <property type="evidence" value="ECO:0007669"/>
    <property type="project" value="TreeGrafter"/>
</dbReference>
<evidence type="ECO:0000313" key="2">
    <source>
        <dbReference type="EMBL" id="CAG7716264.1"/>
    </source>
</evidence>
<gene>
    <name evidence="2" type="ORF">AFUS01_LOCUS5786</name>
</gene>
<protein>
    <recommendedName>
        <fullName evidence="1">CRAL-TRIO domain-containing protein</fullName>
    </recommendedName>
</protein>
<dbReference type="AlphaFoldDB" id="A0A8J2JL17"/>